<reference evidence="3" key="1">
    <citation type="submission" date="2023-01" db="EMBL/GenBank/DDBJ databases">
        <authorList>
            <person name="Van Ghelder C."/>
            <person name="Rancurel C."/>
        </authorList>
    </citation>
    <scope>NUCLEOTIDE SEQUENCE</scope>
    <source>
        <strain evidence="3">CNCM I-4278</strain>
    </source>
</reference>
<evidence type="ECO:0000256" key="1">
    <source>
        <dbReference type="ARBA" id="ARBA00022801"/>
    </source>
</evidence>
<keyword evidence="1" id="KW-0378">Hydrolase</keyword>
<dbReference type="EMBL" id="CAOQHR010000010">
    <property type="protein sequence ID" value="CAI6339988.1"/>
    <property type="molecule type" value="Genomic_DNA"/>
</dbReference>
<dbReference type="Proteomes" id="UP001152607">
    <property type="component" value="Unassembled WGS sequence"/>
</dbReference>
<organism evidence="3 4">
    <name type="scientific">Periconia digitata</name>
    <dbReference type="NCBI Taxonomy" id="1303443"/>
    <lineage>
        <taxon>Eukaryota</taxon>
        <taxon>Fungi</taxon>
        <taxon>Dikarya</taxon>
        <taxon>Ascomycota</taxon>
        <taxon>Pezizomycotina</taxon>
        <taxon>Dothideomycetes</taxon>
        <taxon>Pleosporomycetidae</taxon>
        <taxon>Pleosporales</taxon>
        <taxon>Massarineae</taxon>
        <taxon>Periconiaceae</taxon>
        <taxon>Periconia</taxon>
    </lineage>
</organism>
<dbReference type="Pfam" id="PF07859">
    <property type="entry name" value="Abhydrolase_3"/>
    <property type="match status" value="1"/>
</dbReference>
<evidence type="ECO:0000313" key="4">
    <source>
        <dbReference type="Proteomes" id="UP001152607"/>
    </source>
</evidence>
<dbReference type="SUPFAM" id="SSF53474">
    <property type="entry name" value="alpha/beta-Hydrolases"/>
    <property type="match status" value="1"/>
</dbReference>
<gene>
    <name evidence="3" type="ORF">PDIGIT_LOCUS13154</name>
</gene>
<dbReference type="GO" id="GO:0016787">
    <property type="term" value="F:hydrolase activity"/>
    <property type="evidence" value="ECO:0007669"/>
    <property type="project" value="UniProtKB-KW"/>
</dbReference>
<evidence type="ECO:0000313" key="3">
    <source>
        <dbReference type="EMBL" id="CAI6339988.1"/>
    </source>
</evidence>
<evidence type="ECO:0000259" key="2">
    <source>
        <dbReference type="Pfam" id="PF07859"/>
    </source>
</evidence>
<proteinExistence type="predicted"/>
<comment type="caution">
    <text evidence="3">The sequence shown here is derived from an EMBL/GenBank/DDBJ whole genome shotgun (WGS) entry which is preliminary data.</text>
</comment>
<dbReference type="OrthoDB" id="19653at2759"/>
<dbReference type="InterPro" id="IPR050300">
    <property type="entry name" value="GDXG_lipolytic_enzyme"/>
</dbReference>
<dbReference type="PANTHER" id="PTHR48081:SF3">
    <property type="entry name" value="ALPHA_BETA HYDROLASE FOLD-3 DOMAIN-CONTAINING PROTEIN"/>
    <property type="match status" value="1"/>
</dbReference>
<protein>
    <recommendedName>
        <fullName evidence="2">Alpha/beta hydrolase fold-3 domain-containing protein</fullName>
    </recommendedName>
</protein>
<dbReference type="AlphaFoldDB" id="A0A9W4UTE2"/>
<dbReference type="InterPro" id="IPR013094">
    <property type="entry name" value="AB_hydrolase_3"/>
</dbReference>
<dbReference type="InterPro" id="IPR029058">
    <property type="entry name" value="AB_hydrolase_fold"/>
</dbReference>
<sequence>MSSTPSAMIESTPTWPGPDHTVFNPFNIHEITYKTLTPTHDLKAALLIPKTLPKDKKPHPVIINMHGGFLTMGHALFGPFFAPWIASLALSNNAIVLSIDYRLLPTPRGVLDPLQDLDDFWKWFKSDFAGVLARLDRSGAMEADFSRVMLIGGSAGGYCVVQTALSYPDEISAVAMLYPLVDLKDDMFVRGPAGGKTVFGMPEESFMGLEEAVAWVEGEKEKEGWKSRAGFEVSQYNFALTQRGRLYEEVFNPTGCEEAKIFPLERMRGGAKAPGFIWVLTGVDDSTIRVESVRDTVALMKEKLPGTEVRYDEAPGQEHGFDLLNPEWEQYAVGSLDKLQRAWLLK</sequence>
<keyword evidence="4" id="KW-1185">Reference proteome</keyword>
<name>A0A9W4UTE2_9PLEO</name>
<feature type="domain" description="Alpha/beta hydrolase fold-3" evidence="2">
    <location>
        <begin position="63"/>
        <end position="184"/>
    </location>
</feature>
<dbReference type="Gene3D" id="3.40.50.1820">
    <property type="entry name" value="alpha/beta hydrolase"/>
    <property type="match status" value="1"/>
</dbReference>
<accession>A0A9W4UTE2</accession>
<dbReference type="PANTHER" id="PTHR48081">
    <property type="entry name" value="AB HYDROLASE SUPERFAMILY PROTEIN C4A8.06C"/>
    <property type="match status" value="1"/>
</dbReference>